<accession>A0A1G2BFT9</accession>
<dbReference type="InterPro" id="IPR053830">
    <property type="entry name" value="DUF6922"/>
</dbReference>
<evidence type="ECO:0000259" key="2">
    <source>
        <dbReference type="Pfam" id="PF21956"/>
    </source>
</evidence>
<sequence>MAYNKAGKKQRKKRVEKNKRRYQKPTIKFRQELFWDVDPKKIDPKKHAQYIIERILDFGNDKEARWIFQNYSKKTLQKVVKNSRVLHNQTRVLWNEIVKN</sequence>
<evidence type="ECO:0000313" key="3">
    <source>
        <dbReference type="EMBL" id="OGY88088.1"/>
    </source>
</evidence>
<comment type="caution">
    <text evidence="3">The sequence shown here is derived from an EMBL/GenBank/DDBJ whole genome shotgun (WGS) entry which is preliminary data.</text>
</comment>
<gene>
    <name evidence="3" type="ORF">A2319_01510</name>
</gene>
<protein>
    <recommendedName>
        <fullName evidence="2">DUF6922 domain-containing protein</fullName>
    </recommendedName>
</protein>
<organism evidence="3 4">
    <name type="scientific">Candidatus Kerfeldbacteria bacterium RIFOXYB2_FULL_38_14</name>
    <dbReference type="NCBI Taxonomy" id="1798547"/>
    <lineage>
        <taxon>Bacteria</taxon>
        <taxon>Candidatus Kerfeldiibacteriota</taxon>
    </lineage>
</organism>
<name>A0A1G2BFT9_9BACT</name>
<evidence type="ECO:0000313" key="4">
    <source>
        <dbReference type="Proteomes" id="UP000176420"/>
    </source>
</evidence>
<feature type="domain" description="DUF6922" evidence="2">
    <location>
        <begin position="29"/>
        <end position="80"/>
    </location>
</feature>
<dbReference type="Pfam" id="PF21956">
    <property type="entry name" value="DUF6922"/>
    <property type="match status" value="1"/>
</dbReference>
<evidence type="ECO:0000256" key="1">
    <source>
        <dbReference type="SAM" id="MobiDB-lite"/>
    </source>
</evidence>
<feature type="region of interest" description="Disordered" evidence="1">
    <location>
        <begin position="1"/>
        <end position="23"/>
    </location>
</feature>
<dbReference type="AlphaFoldDB" id="A0A1G2BFT9"/>
<reference evidence="3 4" key="1">
    <citation type="journal article" date="2016" name="Nat. Commun.">
        <title>Thousands of microbial genomes shed light on interconnected biogeochemical processes in an aquifer system.</title>
        <authorList>
            <person name="Anantharaman K."/>
            <person name="Brown C.T."/>
            <person name="Hug L.A."/>
            <person name="Sharon I."/>
            <person name="Castelle C.J."/>
            <person name="Probst A.J."/>
            <person name="Thomas B.C."/>
            <person name="Singh A."/>
            <person name="Wilkins M.J."/>
            <person name="Karaoz U."/>
            <person name="Brodie E.L."/>
            <person name="Williams K.H."/>
            <person name="Hubbard S.S."/>
            <person name="Banfield J.F."/>
        </authorList>
    </citation>
    <scope>NUCLEOTIDE SEQUENCE [LARGE SCALE GENOMIC DNA]</scope>
</reference>
<dbReference type="EMBL" id="MHKI01000004">
    <property type="protein sequence ID" value="OGY88088.1"/>
    <property type="molecule type" value="Genomic_DNA"/>
</dbReference>
<proteinExistence type="predicted"/>
<dbReference type="Proteomes" id="UP000176420">
    <property type="component" value="Unassembled WGS sequence"/>
</dbReference>